<organism evidence="1 3">
    <name type="scientific">Klebsiella pneumoniae</name>
    <dbReference type="NCBI Taxonomy" id="573"/>
    <lineage>
        <taxon>Bacteria</taxon>
        <taxon>Pseudomonadati</taxon>
        <taxon>Pseudomonadota</taxon>
        <taxon>Gammaproteobacteria</taxon>
        <taxon>Enterobacterales</taxon>
        <taxon>Enterobacteriaceae</taxon>
        <taxon>Klebsiella/Raoultella group</taxon>
        <taxon>Klebsiella</taxon>
        <taxon>Klebsiella pneumoniae complex</taxon>
    </lineage>
</organism>
<sequence length="59" mass="7020">MSKKYGAVMTFLKYFLRFSFKSLKFMWLTVLMLLSLYSFFKCGIPLSMCDNEKVNKTEL</sequence>
<accession>A0A2X3D875</accession>
<evidence type="ECO:0000313" key="2">
    <source>
        <dbReference type="EMBL" id="STT95571.1"/>
    </source>
</evidence>
<dbReference type="Proteomes" id="UP000250675">
    <property type="component" value="Unassembled WGS sequence"/>
</dbReference>
<dbReference type="AlphaFoldDB" id="A0A2X3D875"/>
<evidence type="ECO:0000313" key="1">
    <source>
        <dbReference type="EMBL" id="SQC20726.1"/>
    </source>
</evidence>
<reference evidence="3 4" key="1">
    <citation type="submission" date="2018-06" db="EMBL/GenBank/DDBJ databases">
        <authorList>
            <consortium name="Pathogen Informatics"/>
            <person name="Doyle S."/>
        </authorList>
    </citation>
    <scope>NUCLEOTIDE SEQUENCE [LARGE SCALE GENOMIC DNA]</scope>
    <source>
        <strain evidence="2 4">NCTC5052</strain>
        <strain evidence="1 3">NCTC9645</strain>
    </source>
</reference>
<evidence type="ECO:0000313" key="3">
    <source>
        <dbReference type="Proteomes" id="UP000250675"/>
    </source>
</evidence>
<protein>
    <submittedName>
        <fullName evidence="1">Uncharacterized protein</fullName>
    </submittedName>
</protein>
<dbReference type="EMBL" id="UASO01000004">
    <property type="protein sequence ID" value="SQC20726.1"/>
    <property type="molecule type" value="Genomic_DNA"/>
</dbReference>
<evidence type="ECO:0000313" key="4">
    <source>
        <dbReference type="Proteomes" id="UP000254103"/>
    </source>
</evidence>
<gene>
    <name evidence="2" type="ORF">NCTC5052_04077</name>
    <name evidence="1" type="ORF">NCTC9645_01749</name>
</gene>
<dbReference type="Proteomes" id="UP000254103">
    <property type="component" value="Unassembled WGS sequence"/>
</dbReference>
<dbReference type="EMBL" id="UGLJ01000002">
    <property type="protein sequence ID" value="STT95571.1"/>
    <property type="molecule type" value="Genomic_DNA"/>
</dbReference>
<name>A0A2X3D875_KLEPN</name>
<proteinExistence type="predicted"/>